<evidence type="ECO:0000313" key="2">
    <source>
        <dbReference type="Proteomes" id="UP000012429"/>
    </source>
</evidence>
<dbReference type="Proteomes" id="UP000012429">
    <property type="component" value="Unassembled WGS sequence"/>
</dbReference>
<keyword evidence="2" id="KW-1185">Reference proteome</keyword>
<dbReference type="OrthoDB" id="9809725at2"/>
<reference evidence="1 2" key="1">
    <citation type="journal article" date="2012" name="BMC Genomics">
        <title>Genomic basis of broad host range and environmental adaptability of Rhizobium tropici CIAT 899 and Rhizobium sp. PRF 81 which are used in inoculants for common bean (Phaseolus vulgaris L.).</title>
        <authorList>
            <person name="Ormeno-Orrillo E."/>
            <person name="Menna P."/>
            <person name="Almeida L.G."/>
            <person name="Ollero F.J."/>
            <person name="Nicolas M.F."/>
            <person name="Pains Rodrigues E."/>
            <person name="Shigueyoshi Nakatani A."/>
            <person name="Silva Batista J.S."/>
            <person name="Oliveira Chueire L.M."/>
            <person name="Souza R.C."/>
            <person name="Ribeiro Vasconcelos A.T."/>
            <person name="Megias M."/>
            <person name="Hungria M."/>
            <person name="Martinez-Romero E."/>
        </authorList>
    </citation>
    <scope>NUCLEOTIDE SEQUENCE [LARGE SCALE GENOMIC DNA]</scope>
    <source>
        <strain evidence="1 2">PRF 81</strain>
    </source>
</reference>
<gene>
    <name evidence="1" type="ORF">RHSP_59564</name>
</gene>
<dbReference type="RefSeq" id="WP_004119611.1">
    <property type="nucleotide sequence ID" value="NZ_AQHN01000062.1"/>
</dbReference>
<protein>
    <recommendedName>
        <fullName evidence="3">BioF2-like acetyltransferase domain-containing protein</fullName>
    </recommendedName>
</protein>
<dbReference type="STRING" id="363754.RHSP_59564"/>
<accession>N6V736</accession>
<dbReference type="PATRIC" id="fig|363754.4.peg.3531"/>
<dbReference type="EMBL" id="AQHN01000062">
    <property type="protein sequence ID" value="ENN86862.1"/>
    <property type="molecule type" value="Genomic_DNA"/>
</dbReference>
<dbReference type="AlphaFoldDB" id="N6V736"/>
<comment type="caution">
    <text evidence="1">The sequence shown here is derived from an EMBL/GenBank/DDBJ whole genome shotgun (WGS) entry which is preliminary data.</text>
</comment>
<evidence type="ECO:0000313" key="1">
    <source>
        <dbReference type="EMBL" id="ENN86862.1"/>
    </source>
</evidence>
<proteinExistence type="predicted"/>
<name>N6V736_9HYPH</name>
<sequence length="368" mass="41728">MISKGTTIRQAEEMKRAFAARSTPALIGNLDTIVTTLQIGAMLLPVTINDRGSSPTCYLCCPSVAYIDYAREELRNLAESPATKRAMDGLLRLAAPLMRATGFDHQVQPNNWLMATNIGCALGVAEIHEVTRQLLISYPDMAIVWRSLNDVSDAQTLASFRASGYELYPARQVYLFDCRNESVRVHRDERRDMLLLAQPDFSIVEHRDIARTDFERIEALYAKLYLQKYTYLNPQYSALWLQQMHEAGILHFYGLRNRNGHLDGIVGFFDRDDAMSAPVVGYDTTIDMTAGLYRRLMAIGLRRARERRLLFNMSAGASAFKRNRGGVAAIEYSAIYNRHLSWKSRAAATFVRAILQKIGIPIMRNYRL</sequence>
<organism evidence="1 2">
    <name type="scientific">Rhizobium freirei PRF 81</name>
    <dbReference type="NCBI Taxonomy" id="363754"/>
    <lineage>
        <taxon>Bacteria</taxon>
        <taxon>Pseudomonadati</taxon>
        <taxon>Pseudomonadota</taxon>
        <taxon>Alphaproteobacteria</taxon>
        <taxon>Hyphomicrobiales</taxon>
        <taxon>Rhizobiaceae</taxon>
        <taxon>Rhizobium/Agrobacterium group</taxon>
        <taxon>Rhizobium</taxon>
    </lineage>
</organism>
<evidence type="ECO:0008006" key="3">
    <source>
        <dbReference type="Google" id="ProtNLM"/>
    </source>
</evidence>